<dbReference type="CDD" id="cd00473">
    <property type="entry name" value="bS6"/>
    <property type="match status" value="1"/>
</dbReference>
<dbReference type="SUPFAM" id="SSF54995">
    <property type="entry name" value="Ribosomal protein S6"/>
    <property type="match status" value="1"/>
</dbReference>
<dbReference type="Gene3D" id="3.30.70.60">
    <property type="match status" value="1"/>
</dbReference>
<evidence type="ECO:0000256" key="4">
    <source>
        <dbReference type="ARBA" id="ARBA00022980"/>
    </source>
</evidence>
<evidence type="ECO:0000256" key="5">
    <source>
        <dbReference type="ARBA" id="ARBA00023274"/>
    </source>
</evidence>
<dbReference type="AlphaFoldDB" id="A0A1J5DZ24"/>
<dbReference type="GO" id="GO:0005737">
    <property type="term" value="C:cytoplasm"/>
    <property type="evidence" value="ECO:0007669"/>
    <property type="project" value="UniProtKB-ARBA"/>
</dbReference>
<organism evidence="8 9">
    <name type="scientific">Candidatus Desantisbacteria bacterium CG2_30_40_21</name>
    <dbReference type="NCBI Taxonomy" id="1817895"/>
    <lineage>
        <taxon>Bacteria</taxon>
        <taxon>Candidatus Desantisiibacteriota</taxon>
    </lineage>
</organism>
<keyword evidence="5 7" id="KW-0687">Ribonucleoprotein</keyword>
<dbReference type="HAMAP" id="MF_00360">
    <property type="entry name" value="Ribosomal_bS6"/>
    <property type="match status" value="1"/>
</dbReference>
<evidence type="ECO:0000313" key="8">
    <source>
        <dbReference type="EMBL" id="OIP41396.1"/>
    </source>
</evidence>
<dbReference type="PROSITE" id="PS01048">
    <property type="entry name" value="RIBOSOMAL_S6"/>
    <property type="match status" value="1"/>
</dbReference>
<accession>A0A1J5DZ24</accession>
<dbReference type="Pfam" id="PF01250">
    <property type="entry name" value="Ribosomal_S6"/>
    <property type="match status" value="1"/>
</dbReference>
<keyword evidence="2 7" id="KW-0699">rRNA-binding</keyword>
<dbReference type="GO" id="GO:0005840">
    <property type="term" value="C:ribosome"/>
    <property type="evidence" value="ECO:0007669"/>
    <property type="project" value="UniProtKB-KW"/>
</dbReference>
<evidence type="ECO:0000256" key="1">
    <source>
        <dbReference type="ARBA" id="ARBA00009512"/>
    </source>
</evidence>
<dbReference type="PANTHER" id="PTHR21011">
    <property type="entry name" value="MITOCHONDRIAL 28S RIBOSOMAL PROTEIN S6"/>
    <property type="match status" value="1"/>
</dbReference>
<dbReference type="InterPro" id="IPR020814">
    <property type="entry name" value="Ribosomal_S6_plastid/chlpt"/>
</dbReference>
<evidence type="ECO:0000313" key="9">
    <source>
        <dbReference type="Proteomes" id="UP000183085"/>
    </source>
</evidence>
<dbReference type="EMBL" id="MNYI01000084">
    <property type="protein sequence ID" value="OIP41396.1"/>
    <property type="molecule type" value="Genomic_DNA"/>
</dbReference>
<proteinExistence type="inferred from homology"/>
<dbReference type="STRING" id="1817895.AUJ95_03420"/>
<reference evidence="8 9" key="1">
    <citation type="journal article" date="2016" name="Environ. Microbiol.">
        <title>Genomic resolution of a cold subsurface aquifer community provides metabolic insights for novel microbes adapted to high CO concentrations.</title>
        <authorList>
            <person name="Probst A.J."/>
            <person name="Castelle C.J."/>
            <person name="Singh A."/>
            <person name="Brown C.T."/>
            <person name="Anantharaman K."/>
            <person name="Sharon I."/>
            <person name="Hug L.A."/>
            <person name="Burstein D."/>
            <person name="Emerson J.B."/>
            <person name="Thomas B.C."/>
            <person name="Banfield J.F."/>
        </authorList>
    </citation>
    <scope>NUCLEOTIDE SEQUENCE [LARGE SCALE GENOMIC DNA]</scope>
    <source>
        <strain evidence="8">CG2_30_40_21</strain>
    </source>
</reference>
<dbReference type="GO" id="GO:0003735">
    <property type="term" value="F:structural constituent of ribosome"/>
    <property type="evidence" value="ECO:0007669"/>
    <property type="project" value="InterPro"/>
</dbReference>
<dbReference type="InterPro" id="IPR020815">
    <property type="entry name" value="Ribosomal_bS6_CS"/>
</dbReference>
<dbReference type="NCBIfam" id="TIGR00166">
    <property type="entry name" value="S6"/>
    <property type="match status" value="1"/>
</dbReference>
<comment type="function">
    <text evidence="7">Binds together with bS18 to 16S ribosomal RNA.</text>
</comment>
<comment type="caution">
    <text evidence="8">The sequence shown here is derived from an EMBL/GenBank/DDBJ whole genome shotgun (WGS) entry which is preliminary data.</text>
</comment>
<sequence length="122" mass="14107">MLVVNPEIKKDELEKLFNKIETLIAKEGGNMEGVKEWGLRRLAYPINKYKEAFYYLLYFAVSKNIVPKLEGLLRISLPILRYMTTRKEVVPTKKNVVTKVKDNEEKVVSESEEVAEVTKATE</sequence>
<evidence type="ECO:0000256" key="7">
    <source>
        <dbReference type="HAMAP-Rule" id="MF_00360"/>
    </source>
</evidence>
<protein>
    <recommendedName>
        <fullName evidence="6 7">Small ribosomal subunit protein bS6</fullName>
    </recommendedName>
</protein>
<comment type="similarity">
    <text evidence="1 7">Belongs to the bacterial ribosomal protein bS6 family.</text>
</comment>
<gene>
    <name evidence="7" type="primary">rpsF</name>
    <name evidence="8" type="ORF">AUJ95_03420</name>
</gene>
<dbReference type="InterPro" id="IPR000529">
    <property type="entry name" value="Ribosomal_bS6"/>
</dbReference>
<dbReference type="GO" id="GO:0006412">
    <property type="term" value="P:translation"/>
    <property type="evidence" value="ECO:0007669"/>
    <property type="project" value="UniProtKB-UniRule"/>
</dbReference>
<evidence type="ECO:0000256" key="2">
    <source>
        <dbReference type="ARBA" id="ARBA00022730"/>
    </source>
</evidence>
<keyword evidence="4 7" id="KW-0689">Ribosomal protein</keyword>
<dbReference type="InterPro" id="IPR035980">
    <property type="entry name" value="Ribosomal_bS6_sf"/>
</dbReference>
<evidence type="ECO:0000256" key="3">
    <source>
        <dbReference type="ARBA" id="ARBA00022884"/>
    </source>
</evidence>
<keyword evidence="3 7" id="KW-0694">RNA-binding</keyword>
<dbReference type="PANTHER" id="PTHR21011:SF1">
    <property type="entry name" value="SMALL RIBOSOMAL SUBUNIT PROTEIN BS6M"/>
    <property type="match status" value="1"/>
</dbReference>
<name>A0A1J5DZ24_9BACT</name>
<dbReference type="InterPro" id="IPR014717">
    <property type="entry name" value="Transl_elong_EF1B/ribsomal_bS6"/>
</dbReference>
<dbReference type="GO" id="GO:0070181">
    <property type="term" value="F:small ribosomal subunit rRNA binding"/>
    <property type="evidence" value="ECO:0007669"/>
    <property type="project" value="TreeGrafter"/>
</dbReference>
<dbReference type="GO" id="GO:1990904">
    <property type="term" value="C:ribonucleoprotein complex"/>
    <property type="evidence" value="ECO:0007669"/>
    <property type="project" value="UniProtKB-KW"/>
</dbReference>
<evidence type="ECO:0000256" key="6">
    <source>
        <dbReference type="ARBA" id="ARBA00035294"/>
    </source>
</evidence>
<dbReference type="Proteomes" id="UP000183085">
    <property type="component" value="Unassembled WGS sequence"/>
</dbReference>